<dbReference type="EMBL" id="JACCBF010000001">
    <property type="protein sequence ID" value="NYD31483.1"/>
    <property type="molecule type" value="Genomic_DNA"/>
</dbReference>
<proteinExistence type="predicted"/>
<keyword evidence="2" id="KW-1185">Reference proteome</keyword>
<reference evidence="1 2" key="1">
    <citation type="submission" date="2020-07" db="EMBL/GenBank/DDBJ databases">
        <title>Sequencing the genomes of 1000 actinobacteria strains.</title>
        <authorList>
            <person name="Klenk H.-P."/>
        </authorList>
    </citation>
    <scope>NUCLEOTIDE SEQUENCE [LARGE SCALE GENOMIC DNA]</scope>
    <source>
        <strain evidence="1 2">DSM 19082</strain>
    </source>
</reference>
<dbReference type="Proteomes" id="UP000582231">
    <property type="component" value="Unassembled WGS sequence"/>
</dbReference>
<protein>
    <submittedName>
        <fullName evidence="1">Uncharacterized protein</fullName>
    </submittedName>
</protein>
<sequence>MTVHLDDTVPGTIAVVATTGNRFTVELTPTPGVTVQAAGVALIGNSCCGAAMERDPATGRYRVTVDLDSRPAGSHYLTSLVARDTPGAAGPYGYYWTAPVKVTVSH</sequence>
<dbReference type="RefSeq" id="WP_179727762.1">
    <property type="nucleotide sequence ID" value="NZ_BAABEF010000001.1"/>
</dbReference>
<evidence type="ECO:0000313" key="1">
    <source>
        <dbReference type="EMBL" id="NYD31483.1"/>
    </source>
</evidence>
<accession>A0A852R9A0</accession>
<evidence type="ECO:0000313" key="2">
    <source>
        <dbReference type="Proteomes" id="UP000582231"/>
    </source>
</evidence>
<dbReference type="AlphaFoldDB" id="A0A852R9A0"/>
<gene>
    <name evidence="1" type="ORF">BJ958_003029</name>
</gene>
<comment type="caution">
    <text evidence="1">The sequence shown here is derived from an EMBL/GenBank/DDBJ whole genome shotgun (WGS) entry which is preliminary data.</text>
</comment>
<name>A0A852R9A0_9ACTN</name>
<organism evidence="1 2">
    <name type="scientific">Nocardioides kongjuensis</name>
    <dbReference type="NCBI Taxonomy" id="349522"/>
    <lineage>
        <taxon>Bacteria</taxon>
        <taxon>Bacillati</taxon>
        <taxon>Actinomycetota</taxon>
        <taxon>Actinomycetes</taxon>
        <taxon>Propionibacteriales</taxon>
        <taxon>Nocardioidaceae</taxon>
        <taxon>Nocardioides</taxon>
    </lineage>
</organism>